<comment type="similarity">
    <text evidence="2">Belongs to the Rab3-GAP catalytic subunit family.</text>
</comment>
<reference evidence="8 9" key="1">
    <citation type="submission" date="2010-05" db="EMBL/GenBank/DDBJ databases">
        <title>The Genome Sequence of Thecamonas trahens ATCC 50062.</title>
        <authorList>
            <consortium name="The Broad Institute Genome Sequencing Platform"/>
            <person name="Russ C."/>
            <person name="Cuomo C."/>
            <person name="Shea T."/>
            <person name="Young S.K."/>
            <person name="Zeng Q."/>
            <person name="Koehrsen M."/>
            <person name="Haas B."/>
            <person name="Borodovsky M."/>
            <person name="Guigo R."/>
            <person name="Alvarado L."/>
            <person name="Berlin A."/>
            <person name="Bochicchio J."/>
            <person name="Borenstein D."/>
            <person name="Chapman S."/>
            <person name="Chen Z."/>
            <person name="Freedman E."/>
            <person name="Gellesch M."/>
            <person name="Goldberg J."/>
            <person name="Griggs A."/>
            <person name="Gujja S."/>
            <person name="Heilman E."/>
            <person name="Heiman D."/>
            <person name="Hepburn T."/>
            <person name="Howarth C."/>
            <person name="Jen D."/>
            <person name="Larson L."/>
            <person name="Mehta T."/>
            <person name="Park D."/>
            <person name="Pearson M."/>
            <person name="Roberts A."/>
            <person name="Saif S."/>
            <person name="Shenoy N."/>
            <person name="Sisk P."/>
            <person name="Stolte C."/>
            <person name="Sykes S."/>
            <person name="Thomson T."/>
            <person name="Walk T."/>
            <person name="White J."/>
            <person name="Yandava C."/>
            <person name="Burger G."/>
            <person name="Gray M.W."/>
            <person name="Holland P.W.H."/>
            <person name="King N."/>
            <person name="Lang F.B.F."/>
            <person name="Roger A.J."/>
            <person name="Ruiz-Trillo I."/>
            <person name="Lander E."/>
            <person name="Nusbaum C."/>
        </authorList>
    </citation>
    <scope>NUCLEOTIDE SEQUENCE [LARGE SCALE GENOMIC DNA]</scope>
    <source>
        <strain evidence="8 9">ATCC 50062</strain>
    </source>
</reference>
<feature type="compositionally biased region" description="Low complexity" evidence="6">
    <location>
        <begin position="52"/>
        <end position="64"/>
    </location>
</feature>
<protein>
    <recommendedName>
        <fullName evidence="3">Rab3 GTPase-activating protein catalytic subunit</fullName>
    </recommendedName>
</protein>
<dbReference type="OrthoDB" id="17346at2759"/>
<feature type="region of interest" description="Disordered" evidence="6">
    <location>
        <begin position="43"/>
        <end position="64"/>
    </location>
</feature>
<dbReference type="AlphaFoldDB" id="A0A0L0DRY4"/>
<evidence type="ECO:0000259" key="7">
    <source>
        <dbReference type="Pfam" id="PF13890"/>
    </source>
</evidence>
<dbReference type="Proteomes" id="UP000054408">
    <property type="component" value="Unassembled WGS sequence"/>
</dbReference>
<dbReference type="OMA" id="KYAKHRR"/>
<dbReference type="EMBL" id="GL349494">
    <property type="protein sequence ID" value="KNC55059.1"/>
    <property type="molecule type" value="Genomic_DNA"/>
</dbReference>
<evidence type="ECO:0000256" key="4">
    <source>
        <dbReference type="ARBA" id="ARBA00022468"/>
    </source>
</evidence>
<name>A0A0L0DRY4_THETB</name>
<dbReference type="GeneID" id="25568826"/>
<accession>A0A0L0DRY4</accession>
<dbReference type="RefSeq" id="XP_013753363.1">
    <property type="nucleotide sequence ID" value="XM_013897909.1"/>
</dbReference>
<evidence type="ECO:0000256" key="3">
    <source>
        <dbReference type="ARBA" id="ARBA00015817"/>
    </source>
</evidence>
<dbReference type="GO" id="GO:0005096">
    <property type="term" value="F:GTPase activator activity"/>
    <property type="evidence" value="ECO:0007669"/>
    <property type="project" value="UniProtKB-KW"/>
</dbReference>
<proteinExistence type="inferred from homology"/>
<evidence type="ECO:0000256" key="2">
    <source>
        <dbReference type="ARBA" id="ARBA00008856"/>
    </source>
</evidence>
<feature type="domain" description="Rab3GAP catalytic subunit conserved" evidence="7">
    <location>
        <begin position="681"/>
        <end position="808"/>
    </location>
</feature>
<sequence length="1020" mass="108512">MSAPADAVAAADDLGGGDDLAMGSLATQGMRQSLEVETGTDDMIDTADSADDSGGAASPMAASGDVGDEPFEIVDFTTVSPFEKLVAKLEALLREWGLFGFSELSDALTTASGAVEYKGKMLTLSVVFGSPPGSLPVPPPEAEHFPRAMIGYMDPSDDFAYRVPDITRWFGTKDFAVLEPDDAVKDYAFAAELLSALTVAMDYAACTLPHFVPVDGSAKSAYIGYMAHGSAVLRMESSAVATVPPAAQHLDGLLAAFGALFAQRHLPPNVPRPPRPPGAAGDDASAPLVSIQYTFVRGPEWVAWRAKRAVAPGAAVPGRCGWGDGAPSLQLWGPGTDPLLGVYLFTTWPQFPHDTFVDSERYSDLQPRAAPMWTLRLERARESDGGLTAALHGALLTFRDAQTVLTLAELLPPPPPAIAAARRTPKPLINRIVAMAGASSSQLVSPSTVPSQIELGSLMRTLFQHRPNVAPQSPDPPLPPPLEALCGTGTFKAAPRGSLVADLAGAVLDYGVKGVAMVWEAFAAELRRAWEADEPLPGMPRLPALPSFCRHDVFSTPQAAAAAARGHVQVSLFPPNLHIETRASVLAQKTEMVAIAILTRKFYAHLADTAGIEYEVPVEYSVEGNASAAALDAGARDSADSDGDGFFDASDTPMPAVRRGALWPMEPRRELLHAAPGSGDAAIYVPLAPVHNFMTEDLMEELEELLFQLGTSPKAADQRAEMQSASLYADMCGFKAANPGAVVEDFVRWHSPRDFDEESRSLSVRFAGDAGDNLWLRLWDKAQPAPMWEQEPLFDCEKQAEHALAFLEHLSPALLVQLLLPCLWARAAEALFADARLAQLSYVSAAATTFAAVVKKCRKLFRKLDAVNAQAFEARAAYTANSGGSRSMRPGLMARAAELNAQGAVLEAQALAFLAAFSQLEADVALAASLLYKMGDADGMAALLDDVLVAEVGLVPTALRDPVLAVFEDNGAKAVAATREFIIRQRKALPWEGGLALGQRMYVALSGDAFRVATVQAHAE</sequence>
<keyword evidence="5" id="KW-0963">Cytoplasm</keyword>
<evidence type="ECO:0000256" key="5">
    <source>
        <dbReference type="ARBA" id="ARBA00022490"/>
    </source>
</evidence>
<dbReference type="Pfam" id="PF13890">
    <property type="entry name" value="Rab3-GTPase_cat"/>
    <property type="match status" value="1"/>
</dbReference>
<dbReference type="STRING" id="461836.A0A0L0DRY4"/>
<dbReference type="eggNOG" id="KOG2390">
    <property type="taxonomic scope" value="Eukaryota"/>
</dbReference>
<keyword evidence="9" id="KW-1185">Reference proteome</keyword>
<dbReference type="InterPro" id="IPR045700">
    <property type="entry name" value="Rab3GAP1"/>
</dbReference>
<dbReference type="PANTHER" id="PTHR21422">
    <property type="entry name" value="RAB3 GTPASE-ACTIVATING PROTEIN CATALYTIC SUBUNIT"/>
    <property type="match status" value="1"/>
</dbReference>
<organism evidence="8 9">
    <name type="scientific">Thecamonas trahens ATCC 50062</name>
    <dbReference type="NCBI Taxonomy" id="461836"/>
    <lineage>
        <taxon>Eukaryota</taxon>
        <taxon>Apusozoa</taxon>
        <taxon>Apusomonadida</taxon>
        <taxon>Apusomonadidae</taxon>
        <taxon>Thecamonas</taxon>
    </lineage>
</organism>
<evidence type="ECO:0000256" key="6">
    <source>
        <dbReference type="SAM" id="MobiDB-lite"/>
    </source>
</evidence>
<gene>
    <name evidence="8" type="ORF">AMSG_10655</name>
</gene>
<dbReference type="InterPro" id="IPR026147">
    <property type="entry name" value="Rab3GAP1_conserved"/>
</dbReference>
<evidence type="ECO:0000256" key="1">
    <source>
        <dbReference type="ARBA" id="ARBA00004496"/>
    </source>
</evidence>
<dbReference type="GO" id="GO:0005737">
    <property type="term" value="C:cytoplasm"/>
    <property type="evidence" value="ECO:0007669"/>
    <property type="project" value="UniProtKB-SubCell"/>
</dbReference>
<dbReference type="PANTHER" id="PTHR21422:SF9">
    <property type="entry name" value="RAB3 GTPASE-ACTIVATING PROTEIN CATALYTIC SUBUNIT"/>
    <property type="match status" value="1"/>
</dbReference>
<evidence type="ECO:0000313" key="8">
    <source>
        <dbReference type="EMBL" id="KNC55059.1"/>
    </source>
</evidence>
<evidence type="ECO:0000313" key="9">
    <source>
        <dbReference type="Proteomes" id="UP000054408"/>
    </source>
</evidence>
<keyword evidence="4" id="KW-0343">GTPase activation</keyword>
<comment type="subcellular location">
    <subcellularLocation>
        <location evidence="1">Cytoplasm</location>
    </subcellularLocation>
</comment>